<dbReference type="Proteomes" id="UP000245119">
    <property type="component" value="Linkage Group LG9"/>
</dbReference>
<evidence type="ECO:0000256" key="1">
    <source>
        <dbReference type="SAM" id="MobiDB-lite"/>
    </source>
</evidence>
<gene>
    <name evidence="2" type="ORF">C0Q70_15592</name>
</gene>
<dbReference type="AlphaFoldDB" id="A0A2T7NVB3"/>
<sequence length="492" mass="55383">MEVALFFRGKFIPLTDNSRAKSSVRNPRHNKSGESSCTGGQIRVYIYMERFNVSEIHFTNVKKGEYVALIRPTDSTCEPTSNPFIVNDVTCSTWLPKVNAVSLSKSGDVMVTFYPPNSLAKKIEVCMERKGSKGCVHHKEVPTDTQNVTFFNINEGTYKAMLLSHTLGINSFGKQYRVHLIHKPRDGSAKEKLPSNRMPACERVRDETTVKISMSRADAQSEVPPLVPRTKDQKTVFIVYTDHDEHYRGLYIALANALRQLHWTVKMDCLCRSENEGDVIAWTHSTYHVCDSIIVFVSGCLATTCLCDWMSHEKVRDNPSQFDCIAPRVLLKIKARGGKDVVFVSFGTQEEKAYHHDLWTRPIPSTRLAIDDAESEKLRSRSLERTVHSPDRTSCNPGGSSPSSTSPNADNNVALYEISSDEDVRPLLMRFCVDRTAVDDVLDNSLEGIKLKNWFSMKRSKVRASVTTSCRSCRQIALGNVRVPQEHAEIPC</sequence>
<evidence type="ECO:0000313" key="2">
    <source>
        <dbReference type="EMBL" id="PVD25094.1"/>
    </source>
</evidence>
<accession>A0A2T7NVB3</accession>
<name>A0A2T7NVB3_POMCA</name>
<keyword evidence="3" id="KW-1185">Reference proteome</keyword>
<comment type="caution">
    <text evidence="2">The sequence shown here is derived from an EMBL/GenBank/DDBJ whole genome shotgun (WGS) entry which is preliminary data.</text>
</comment>
<feature type="compositionally biased region" description="Basic and acidic residues" evidence="1">
    <location>
        <begin position="379"/>
        <end position="391"/>
    </location>
</feature>
<feature type="compositionally biased region" description="Low complexity" evidence="1">
    <location>
        <begin position="393"/>
        <end position="408"/>
    </location>
</feature>
<proteinExistence type="predicted"/>
<reference evidence="2 3" key="1">
    <citation type="submission" date="2018-04" db="EMBL/GenBank/DDBJ databases">
        <title>The genome of golden apple snail Pomacea canaliculata provides insight into stress tolerance and invasive adaptation.</title>
        <authorList>
            <person name="Liu C."/>
            <person name="Liu B."/>
            <person name="Ren Y."/>
            <person name="Zhang Y."/>
            <person name="Wang H."/>
            <person name="Li S."/>
            <person name="Jiang F."/>
            <person name="Yin L."/>
            <person name="Zhang G."/>
            <person name="Qian W."/>
            <person name="Fan W."/>
        </authorList>
    </citation>
    <scope>NUCLEOTIDE SEQUENCE [LARGE SCALE GENOMIC DNA]</scope>
    <source>
        <strain evidence="2">SZHN2017</strain>
        <tissue evidence="2">Muscle</tissue>
    </source>
</reference>
<feature type="region of interest" description="Disordered" evidence="1">
    <location>
        <begin position="379"/>
        <end position="411"/>
    </location>
</feature>
<organism evidence="2 3">
    <name type="scientific">Pomacea canaliculata</name>
    <name type="common">Golden apple snail</name>
    <dbReference type="NCBI Taxonomy" id="400727"/>
    <lineage>
        <taxon>Eukaryota</taxon>
        <taxon>Metazoa</taxon>
        <taxon>Spiralia</taxon>
        <taxon>Lophotrochozoa</taxon>
        <taxon>Mollusca</taxon>
        <taxon>Gastropoda</taxon>
        <taxon>Caenogastropoda</taxon>
        <taxon>Architaenioglossa</taxon>
        <taxon>Ampullarioidea</taxon>
        <taxon>Ampullariidae</taxon>
        <taxon>Pomacea</taxon>
    </lineage>
</organism>
<evidence type="ECO:0000313" key="3">
    <source>
        <dbReference type="Proteomes" id="UP000245119"/>
    </source>
</evidence>
<dbReference type="EMBL" id="PZQS01000009">
    <property type="protein sequence ID" value="PVD25094.1"/>
    <property type="molecule type" value="Genomic_DNA"/>
</dbReference>
<protein>
    <submittedName>
        <fullName evidence="2">Uncharacterized protein</fullName>
    </submittedName>
</protein>